<dbReference type="EMBL" id="CALNXK010000002">
    <property type="protein sequence ID" value="CAH3033185.1"/>
    <property type="molecule type" value="Genomic_DNA"/>
</dbReference>
<dbReference type="Proteomes" id="UP001159405">
    <property type="component" value="Unassembled WGS sequence"/>
</dbReference>
<reference evidence="2 3" key="1">
    <citation type="submission" date="2022-05" db="EMBL/GenBank/DDBJ databases">
        <authorList>
            <consortium name="Genoscope - CEA"/>
            <person name="William W."/>
        </authorList>
    </citation>
    <scope>NUCLEOTIDE SEQUENCE [LARGE SCALE GENOMIC DNA]</scope>
</reference>
<name>A0ABN8MTZ4_9CNID</name>
<proteinExistence type="predicted"/>
<protein>
    <submittedName>
        <fullName evidence="2">Uncharacterized protein</fullName>
    </submittedName>
</protein>
<evidence type="ECO:0000313" key="2">
    <source>
        <dbReference type="EMBL" id="CAH3033185.1"/>
    </source>
</evidence>
<feature type="region of interest" description="Disordered" evidence="1">
    <location>
        <begin position="174"/>
        <end position="210"/>
    </location>
</feature>
<feature type="compositionally biased region" description="Low complexity" evidence="1">
    <location>
        <begin position="177"/>
        <end position="194"/>
    </location>
</feature>
<evidence type="ECO:0000256" key="1">
    <source>
        <dbReference type="SAM" id="MobiDB-lite"/>
    </source>
</evidence>
<evidence type="ECO:0000313" key="3">
    <source>
        <dbReference type="Proteomes" id="UP001159405"/>
    </source>
</evidence>
<sequence>MLCRGTYGQIATAAWKNPMLRKHLQQHFLKEVDKECSNMCSSKDPSCLRSTKAQDVKKFKFSKVEGELQKRAPLFSAVLWTASLRKSKRADEDPFWKPSVCMAAAVLLKNRSPCMTLLQLINTIIIYHSGIMGTLCRLSTLRLTTSNVYYYKKIDEFGEKFDANIKEAVRQEGQFMQKSQQSTTSSVQQIEQVTPMTSDSAGSSNIPPSRTTTAVALTSAEPQGQQVIITPMILDSAGPANIPPSGTTIAVALTSSELHRQQVAPMILDSAGDAMTIPPSTTTTAVTLKSDSGRKLVFDNFDFRQEVHYMTQDHQNVDVHWVTHMAVENRVSGNNLLSNRPVCQINELENGQFLPGRREHHLQRENYITLTERAITEIPCLSFLKGAVTQHIPHPYSKEMSETSHVTFLGMLFHNENEADGIQNVMKSLHQYVPYHGDNCDKVYGSQGVVADQLSVERGVSFQWVYTGREDGGPTPGNC</sequence>
<comment type="caution">
    <text evidence="2">The sequence shown here is derived from an EMBL/GenBank/DDBJ whole genome shotgun (WGS) entry which is preliminary data.</text>
</comment>
<organism evidence="2 3">
    <name type="scientific">Porites lobata</name>
    <dbReference type="NCBI Taxonomy" id="104759"/>
    <lineage>
        <taxon>Eukaryota</taxon>
        <taxon>Metazoa</taxon>
        <taxon>Cnidaria</taxon>
        <taxon>Anthozoa</taxon>
        <taxon>Hexacorallia</taxon>
        <taxon>Scleractinia</taxon>
        <taxon>Fungiina</taxon>
        <taxon>Poritidae</taxon>
        <taxon>Porites</taxon>
    </lineage>
</organism>
<feature type="compositionally biased region" description="Polar residues" evidence="1">
    <location>
        <begin position="195"/>
        <end position="210"/>
    </location>
</feature>
<keyword evidence="3" id="KW-1185">Reference proteome</keyword>
<accession>A0ABN8MTZ4</accession>
<gene>
    <name evidence="2" type="ORF">PLOB_00016069</name>
</gene>